<evidence type="ECO:0008006" key="5">
    <source>
        <dbReference type="Google" id="ProtNLM"/>
    </source>
</evidence>
<dbReference type="InterPro" id="IPR039552">
    <property type="entry name" value="IS66_C"/>
</dbReference>
<comment type="caution">
    <text evidence="3">The sequence shown here is derived from an EMBL/GenBank/DDBJ whole genome shotgun (WGS) entry which is preliminary data.</text>
</comment>
<dbReference type="EMBL" id="BAABFL010000042">
    <property type="protein sequence ID" value="GAA4648199.1"/>
    <property type="molecule type" value="Genomic_DNA"/>
</dbReference>
<feature type="domain" description="Transposase IS66 central" evidence="1">
    <location>
        <begin position="1"/>
        <end position="281"/>
    </location>
</feature>
<feature type="domain" description="Transposase IS66 C-terminal" evidence="2">
    <location>
        <begin position="288"/>
        <end position="325"/>
    </location>
</feature>
<organism evidence="3 4">
    <name type="scientific">Kistimonas scapharcae</name>
    <dbReference type="NCBI Taxonomy" id="1036133"/>
    <lineage>
        <taxon>Bacteria</taxon>
        <taxon>Pseudomonadati</taxon>
        <taxon>Pseudomonadota</taxon>
        <taxon>Gammaproteobacteria</taxon>
        <taxon>Oceanospirillales</taxon>
        <taxon>Endozoicomonadaceae</taxon>
        <taxon>Kistimonas</taxon>
    </lineage>
</organism>
<proteinExistence type="predicted"/>
<dbReference type="Proteomes" id="UP001500604">
    <property type="component" value="Unassembled WGS sequence"/>
</dbReference>
<dbReference type="InterPro" id="IPR004291">
    <property type="entry name" value="Transposase_IS66_central"/>
</dbReference>
<gene>
    <name evidence="3" type="ORF">GCM10023116_04650</name>
</gene>
<accession>A0ABP8UXZ2</accession>
<evidence type="ECO:0000313" key="4">
    <source>
        <dbReference type="Proteomes" id="UP001500604"/>
    </source>
</evidence>
<evidence type="ECO:0000259" key="1">
    <source>
        <dbReference type="Pfam" id="PF03050"/>
    </source>
</evidence>
<reference evidence="4" key="1">
    <citation type="journal article" date="2019" name="Int. J. Syst. Evol. Microbiol.">
        <title>The Global Catalogue of Microorganisms (GCM) 10K type strain sequencing project: providing services to taxonomists for standard genome sequencing and annotation.</title>
        <authorList>
            <consortium name="The Broad Institute Genomics Platform"/>
            <consortium name="The Broad Institute Genome Sequencing Center for Infectious Disease"/>
            <person name="Wu L."/>
            <person name="Ma J."/>
        </authorList>
    </citation>
    <scope>NUCLEOTIDE SEQUENCE [LARGE SCALE GENOMIC DNA]</scope>
    <source>
        <strain evidence="4">JCM 17805</strain>
    </source>
</reference>
<dbReference type="PANTHER" id="PTHR33678">
    <property type="entry name" value="BLL1576 PROTEIN"/>
    <property type="match status" value="1"/>
</dbReference>
<dbReference type="Pfam" id="PF13817">
    <property type="entry name" value="DDE_Tnp_IS66_C"/>
    <property type="match status" value="1"/>
</dbReference>
<dbReference type="InterPro" id="IPR052344">
    <property type="entry name" value="Transposase-related"/>
</dbReference>
<evidence type="ECO:0000259" key="2">
    <source>
        <dbReference type="Pfam" id="PF13817"/>
    </source>
</evidence>
<dbReference type="NCBIfam" id="NF033517">
    <property type="entry name" value="transpos_IS66"/>
    <property type="match status" value="1"/>
</dbReference>
<protein>
    <recommendedName>
        <fullName evidence="5">Transposase</fullName>
    </recommendedName>
</protein>
<dbReference type="PANTHER" id="PTHR33678:SF1">
    <property type="entry name" value="BLL1576 PROTEIN"/>
    <property type="match status" value="1"/>
</dbReference>
<evidence type="ECO:0000313" key="3">
    <source>
        <dbReference type="EMBL" id="GAA4648199.1"/>
    </source>
</evidence>
<dbReference type="Pfam" id="PF03050">
    <property type="entry name" value="DDE_Tnp_IS66"/>
    <property type="match status" value="1"/>
</dbReference>
<keyword evidence="4" id="KW-1185">Reference proteome</keyword>
<name>A0ABP8UXZ2_9GAMM</name>
<sequence length="330" mass="37616">MAWVMTNKYCDALPLYRQEFILKRIGAEISRATLAAWMIRCAELLEPIYQALHKLLVEQSQLHADETTNQVLKEPGRAPQSNSFMWVYRTAETLDKAIILYDYQTGRGHQHPESFLSGFSGYLHCDGHSAYKTLSNRNPGIRLVGCMAHVRRKFAEVVKATPKGEKPTRARQALKMIQRLYGIERDIKDKPPSERYRVRQTESSPIMEEMKTWLDRLQPIVPPKSLLGKAITYALNQWSCVVRYLEDGLLAIDNNAAERAIKPVVVGRKNWLFAHSVKGANASAILYSLIETAKANGLEPYAWLRYVLTEIPRLDKGACIEHLLPLKKPD</sequence>